<dbReference type="EMBL" id="CP032829">
    <property type="protein sequence ID" value="AYJ87147.1"/>
    <property type="molecule type" value="Genomic_DNA"/>
</dbReference>
<accession>A0A494TCH0</accession>
<evidence type="ECO:0000313" key="16">
    <source>
        <dbReference type="Proteomes" id="UP000276254"/>
    </source>
</evidence>
<dbReference type="RefSeq" id="WP_121154149.1">
    <property type="nucleotide sequence ID" value="NZ_CP032829.1"/>
</dbReference>
<comment type="catalytic activity">
    <reaction evidence="10 11">
        <text>D-alanyl-D-alanine + UDP-N-acetyl-alpha-D-muramoyl-L-alanyl-gamma-D-glutamyl-meso-2,6-diaminopimelate + ATP = UDP-N-acetyl-alpha-D-muramoyl-L-alanyl-gamma-D-glutamyl-meso-2,6-diaminopimeloyl-D-alanyl-D-alanine + ADP + phosphate + H(+)</text>
        <dbReference type="Rhea" id="RHEA:28374"/>
        <dbReference type="ChEBI" id="CHEBI:15378"/>
        <dbReference type="ChEBI" id="CHEBI:30616"/>
        <dbReference type="ChEBI" id="CHEBI:43474"/>
        <dbReference type="ChEBI" id="CHEBI:57822"/>
        <dbReference type="ChEBI" id="CHEBI:61386"/>
        <dbReference type="ChEBI" id="CHEBI:83905"/>
        <dbReference type="ChEBI" id="CHEBI:456216"/>
        <dbReference type="EC" id="6.3.2.10"/>
    </reaction>
</comment>
<dbReference type="Proteomes" id="UP000276254">
    <property type="component" value="Chromosome"/>
</dbReference>
<comment type="caution">
    <text evidence="10">Lacks conserved residue(s) required for the propagation of feature annotation.</text>
</comment>
<dbReference type="EC" id="6.3.2.10" evidence="10 11"/>
<evidence type="ECO:0000313" key="15">
    <source>
        <dbReference type="EMBL" id="AYJ87147.1"/>
    </source>
</evidence>
<dbReference type="SUPFAM" id="SSF53623">
    <property type="entry name" value="MurD-like peptide ligases, catalytic domain"/>
    <property type="match status" value="1"/>
</dbReference>
<comment type="pathway">
    <text evidence="10 11">Cell wall biogenesis; peptidoglycan biosynthesis.</text>
</comment>
<dbReference type="Gene3D" id="3.90.190.20">
    <property type="entry name" value="Mur ligase, C-terminal domain"/>
    <property type="match status" value="1"/>
</dbReference>
<dbReference type="GO" id="GO:0008360">
    <property type="term" value="P:regulation of cell shape"/>
    <property type="evidence" value="ECO:0007669"/>
    <property type="project" value="UniProtKB-KW"/>
</dbReference>
<dbReference type="GO" id="GO:0051301">
    <property type="term" value="P:cell division"/>
    <property type="evidence" value="ECO:0007669"/>
    <property type="project" value="UniProtKB-KW"/>
</dbReference>
<feature type="domain" description="Mur ligase central" evidence="14">
    <location>
        <begin position="103"/>
        <end position="294"/>
    </location>
</feature>
<evidence type="ECO:0000256" key="2">
    <source>
        <dbReference type="ARBA" id="ARBA00022598"/>
    </source>
</evidence>
<evidence type="ECO:0000256" key="7">
    <source>
        <dbReference type="ARBA" id="ARBA00022984"/>
    </source>
</evidence>
<protein>
    <recommendedName>
        <fullName evidence="10 11">UDP-N-acetylmuramoyl-tripeptide--D-alanyl-D-alanine ligase</fullName>
        <ecNumber evidence="10 11">6.3.2.10</ecNumber>
    </recommendedName>
    <alternativeName>
        <fullName evidence="10">D-alanyl-D-alanine-adding enzyme</fullName>
    </alternativeName>
</protein>
<dbReference type="InterPro" id="IPR013221">
    <property type="entry name" value="Mur_ligase_cen"/>
</dbReference>
<evidence type="ECO:0000256" key="8">
    <source>
        <dbReference type="ARBA" id="ARBA00023306"/>
    </source>
</evidence>
<dbReference type="Gene3D" id="3.40.1390.10">
    <property type="entry name" value="MurE/MurF, N-terminal domain"/>
    <property type="match status" value="1"/>
</dbReference>
<evidence type="ECO:0000256" key="10">
    <source>
        <dbReference type="HAMAP-Rule" id="MF_02019"/>
    </source>
</evidence>
<dbReference type="GO" id="GO:0009252">
    <property type="term" value="P:peptidoglycan biosynthetic process"/>
    <property type="evidence" value="ECO:0007669"/>
    <property type="project" value="UniProtKB-UniRule"/>
</dbReference>
<sequence>MTALWTSEAIAKAIGGVASESFAATGVAFDSREIGAGDLFVAMPGEVTDGHRFIEGAFAHGASGAIVSQPVAHPHILVADTAAVLDALGVASRRRTAAKIAGVTGSVGKTGTKEALAAALGRWPDTKVHKSVKSYNNHTGVPLSLSRMAADSDFAVFEMGMNHAGELSGLTRMVRPHVAIVTAIAPAHIEFFASEAAIADAKAEIFQGIEPGGTAIIPFDSPHRDRLVGHARELGVHVVTFGMGTGADVHAREAMPTAGGTLITATLPDAELCFTVGQVGDHWVSNALAVIAAVQALGGDLAAAGLALAELEGLAGRGARKTIRAGSGTALLIDESYNANAASMVATLAVLGRQTATRRIAVLGEMRELGTESERLHAAIAEPLLAANVDFALLVGPGMVALAKALEGRVEFRHVPDAAAARDLIESVIAPGDAILVKGSNGVGLSTLVDALGAA</sequence>
<comment type="function">
    <text evidence="10 11">Involved in cell wall formation. Catalyzes the final step in the synthesis of UDP-N-acetylmuramoyl-pentapeptide, the precursor of murein.</text>
</comment>
<reference evidence="15 16" key="1">
    <citation type="submission" date="2018-09" db="EMBL/GenBank/DDBJ databases">
        <title>Sphingomonas peninsula sp. nov., isolated from fildes peninsula, Antarctic soil.</title>
        <authorList>
            <person name="Yingchao G."/>
        </authorList>
    </citation>
    <scope>NUCLEOTIDE SEQUENCE [LARGE SCALE GENOMIC DNA]</scope>
    <source>
        <strain evidence="15 16">YZ-8</strain>
    </source>
</reference>
<dbReference type="GO" id="GO:0008766">
    <property type="term" value="F:UDP-N-acetylmuramoylalanyl-D-glutamyl-2,6-diaminopimelate-D-alanyl-D-alanine ligase activity"/>
    <property type="evidence" value="ECO:0007669"/>
    <property type="project" value="RHEA"/>
</dbReference>
<dbReference type="HAMAP" id="MF_02019">
    <property type="entry name" value="MurF"/>
    <property type="match status" value="1"/>
</dbReference>
<evidence type="ECO:0000256" key="11">
    <source>
        <dbReference type="RuleBase" id="RU004136"/>
    </source>
</evidence>
<dbReference type="SUPFAM" id="SSF53244">
    <property type="entry name" value="MurD-like peptide ligases, peptide-binding domain"/>
    <property type="match status" value="1"/>
</dbReference>
<dbReference type="InterPro" id="IPR036615">
    <property type="entry name" value="Mur_ligase_C_dom_sf"/>
</dbReference>
<keyword evidence="16" id="KW-1185">Reference proteome</keyword>
<dbReference type="KEGG" id="spha:D3Y57_15950"/>
<evidence type="ECO:0000259" key="12">
    <source>
        <dbReference type="Pfam" id="PF01225"/>
    </source>
</evidence>
<evidence type="ECO:0000256" key="5">
    <source>
        <dbReference type="ARBA" id="ARBA00022840"/>
    </source>
</evidence>
<dbReference type="Pfam" id="PF01225">
    <property type="entry name" value="Mur_ligase"/>
    <property type="match status" value="1"/>
</dbReference>
<dbReference type="OrthoDB" id="9801978at2"/>
<dbReference type="PANTHER" id="PTHR43024">
    <property type="entry name" value="UDP-N-ACETYLMURAMOYL-TRIPEPTIDE--D-ALANYL-D-ALANINE LIGASE"/>
    <property type="match status" value="1"/>
</dbReference>
<keyword evidence="2 10" id="KW-0436">Ligase</keyword>
<feature type="domain" description="Mur ligase N-terminal catalytic" evidence="12">
    <location>
        <begin position="25"/>
        <end position="78"/>
    </location>
</feature>
<keyword evidence="3 10" id="KW-0132">Cell division</keyword>
<evidence type="ECO:0000256" key="3">
    <source>
        <dbReference type="ARBA" id="ARBA00022618"/>
    </source>
</evidence>
<evidence type="ECO:0000259" key="14">
    <source>
        <dbReference type="Pfam" id="PF08245"/>
    </source>
</evidence>
<dbReference type="UniPathway" id="UPA00219"/>
<gene>
    <name evidence="10" type="primary">murF</name>
    <name evidence="15" type="ORF">D3Y57_15950</name>
</gene>
<name>A0A494TCH0_SPHPE</name>
<comment type="subcellular location">
    <subcellularLocation>
        <location evidence="10 11">Cytoplasm</location>
    </subcellularLocation>
</comment>
<dbReference type="InterPro" id="IPR005863">
    <property type="entry name" value="UDP-N-AcMur_synth"/>
</dbReference>
<dbReference type="Pfam" id="PF02875">
    <property type="entry name" value="Mur_ligase_C"/>
    <property type="match status" value="1"/>
</dbReference>
<evidence type="ECO:0000256" key="6">
    <source>
        <dbReference type="ARBA" id="ARBA00022960"/>
    </source>
</evidence>
<dbReference type="Pfam" id="PF08245">
    <property type="entry name" value="Mur_ligase_M"/>
    <property type="match status" value="1"/>
</dbReference>
<keyword evidence="8 10" id="KW-0131">Cell cycle</keyword>
<dbReference type="NCBIfam" id="TIGR01143">
    <property type="entry name" value="murF"/>
    <property type="match status" value="1"/>
</dbReference>
<evidence type="ECO:0000256" key="1">
    <source>
        <dbReference type="ARBA" id="ARBA00022490"/>
    </source>
</evidence>
<keyword evidence="1 10" id="KW-0963">Cytoplasm</keyword>
<dbReference type="SUPFAM" id="SSF63418">
    <property type="entry name" value="MurE/MurF N-terminal domain"/>
    <property type="match status" value="1"/>
</dbReference>
<proteinExistence type="inferred from homology"/>
<dbReference type="GO" id="GO:0005524">
    <property type="term" value="F:ATP binding"/>
    <property type="evidence" value="ECO:0007669"/>
    <property type="project" value="UniProtKB-UniRule"/>
</dbReference>
<evidence type="ECO:0000256" key="4">
    <source>
        <dbReference type="ARBA" id="ARBA00022741"/>
    </source>
</evidence>
<organism evidence="15 16">
    <name type="scientific">Sphingomonas paeninsulae</name>
    <dbReference type="NCBI Taxonomy" id="2319844"/>
    <lineage>
        <taxon>Bacteria</taxon>
        <taxon>Pseudomonadati</taxon>
        <taxon>Pseudomonadota</taxon>
        <taxon>Alphaproteobacteria</taxon>
        <taxon>Sphingomonadales</taxon>
        <taxon>Sphingomonadaceae</taxon>
        <taxon>Sphingomonas</taxon>
    </lineage>
</organism>
<keyword evidence="9 10" id="KW-0961">Cell wall biogenesis/degradation</keyword>
<dbReference type="AlphaFoldDB" id="A0A494TCH0"/>
<keyword evidence="5 10" id="KW-0067">ATP-binding</keyword>
<keyword evidence="7 10" id="KW-0573">Peptidoglycan synthesis</keyword>
<evidence type="ECO:0000256" key="9">
    <source>
        <dbReference type="ARBA" id="ARBA00023316"/>
    </source>
</evidence>
<feature type="domain" description="Mur ligase C-terminal" evidence="13">
    <location>
        <begin position="329"/>
        <end position="440"/>
    </location>
</feature>
<dbReference type="InterPro" id="IPR000713">
    <property type="entry name" value="Mur_ligase_N"/>
</dbReference>
<dbReference type="InterPro" id="IPR036565">
    <property type="entry name" value="Mur-like_cat_sf"/>
</dbReference>
<dbReference type="InterPro" id="IPR004101">
    <property type="entry name" value="Mur_ligase_C"/>
</dbReference>
<dbReference type="GO" id="GO:0047480">
    <property type="term" value="F:UDP-N-acetylmuramoyl-tripeptide-D-alanyl-D-alanine ligase activity"/>
    <property type="evidence" value="ECO:0007669"/>
    <property type="project" value="UniProtKB-UniRule"/>
</dbReference>
<evidence type="ECO:0000259" key="13">
    <source>
        <dbReference type="Pfam" id="PF02875"/>
    </source>
</evidence>
<dbReference type="GO" id="GO:0005737">
    <property type="term" value="C:cytoplasm"/>
    <property type="evidence" value="ECO:0007669"/>
    <property type="project" value="UniProtKB-SubCell"/>
</dbReference>
<comment type="similarity">
    <text evidence="10">Belongs to the MurCDEF family. MurF subfamily.</text>
</comment>
<keyword evidence="6 10" id="KW-0133">Cell shape</keyword>
<dbReference type="InterPro" id="IPR035911">
    <property type="entry name" value="MurE/MurF_N"/>
</dbReference>
<dbReference type="InterPro" id="IPR051046">
    <property type="entry name" value="MurCDEF_CellWall_CoF430Synth"/>
</dbReference>
<dbReference type="Gene3D" id="3.40.1190.10">
    <property type="entry name" value="Mur-like, catalytic domain"/>
    <property type="match status" value="1"/>
</dbReference>
<dbReference type="PANTHER" id="PTHR43024:SF1">
    <property type="entry name" value="UDP-N-ACETYLMURAMOYL-TRIPEPTIDE--D-ALANYL-D-ALANINE LIGASE"/>
    <property type="match status" value="1"/>
</dbReference>
<keyword evidence="4 10" id="KW-0547">Nucleotide-binding</keyword>
<dbReference type="GO" id="GO:0071555">
    <property type="term" value="P:cell wall organization"/>
    <property type="evidence" value="ECO:0007669"/>
    <property type="project" value="UniProtKB-KW"/>
</dbReference>